<evidence type="ECO:0000313" key="5">
    <source>
        <dbReference type="EMBL" id="CAH8334949.1"/>
    </source>
</evidence>
<protein>
    <recommendedName>
        <fullName evidence="4">Leucine-rich repeat-containing N-terminal plant-type domain-containing protein</fullName>
    </recommendedName>
</protein>
<dbReference type="InterPro" id="IPR013210">
    <property type="entry name" value="LRR_N_plant-typ"/>
</dbReference>
<feature type="signal peptide" evidence="3">
    <location>
        <begin position="1"/>
        <end position="26"/>
    </location>
</feature>
<keyword evidence="2" id="KW-0677">Repeat</keyword>
<evidence type="ECO:0000256" key="3">
    <source>
        <dbReference type="SAM" id="SignalP"/>
    </source>
</evidence>
<feature type="non-terminal residue" evidence="5">
    <location>
        <position position="76"/>
    </location>
</feature>
<keyword evidence="3" id="KW-0732">Signal</keyword>
<evidence type="ECO:0000256" key="2">
    <source>
        <dbReference type="ARBA" id="ARBA00022737"/>
    </source>
</evidence>
<organism evidence="5 6">
    <name type="scientific">Eruca vesicaria subsp. sativa</name>
    <name type="common">Garden rocket</name>
    <name type="synonym">Eruca sativa</name>
    <dbReference type="NCBI Taxonomy" id="29727"/>
    <lineage>
        <taxon>Eukaryota</taxon>
        <taxon>Viridiplantae</taxon>
        <taxon>Streptophyta</taxon>
        <taxon>Embryophyta</taxon>
        <taxon>Tracheophyta</taxon>
        <taxon>Spermatophyta</taxon>
        <taxon>Magnoliopsida</taxon>
        <taxon>eudicotyledons</taxon>
        <taxon>Gunneridae</taxon>
        <taxon>Pentapetalae</taxon>
        <taxon>rosids</taxon>
        <taxon>malvids</taxon>
        <taxon>Brassicales</taxon>
        <taxon>Brassicaceae</taxon>
        <taxon>Brassiceae</taxon>
        <taxon>Eruca</taxon>
    </lineage>
</organism>
<proteinExistence type="predicted"/>
<evidence type="ECO:0000259" key="4">
    <source>
        <dbReference type="Pfam" id="PF08263"/>
    </source>
</evidence>
<feature type="domain" description="Leucine-rich repeat-containing N-terminal plant-type" evidence="4">
    <location>
        <begin position="31"/>
        <end position="70"/>
    </location>
</feature>
<keyword evidence="6" id="KW-1185">Reference proteome</keyword>
<comment type="caution">
    <text evidence="5">The sequence shown here is derived from an EMBL/GenBank/DDBJ whole genome shotgun (WGS) entry which is preliminary data.</text>
</comment>
<evidence type="ECO:0000256" key="1">
    <source>
        <dbReference type="ARBA" id="ARBA00022614"/>
    </source>
</evidence>
<gene>
    <name evidence="5" type="ORF">ERUC_LOCUS13434</name>
</gene>
<sequence>MVSRLVFAVFLGNCLCLLLLSSFTDANEANVNCLKTIYNQVKDPNGYLTSWVFGNKTAGYICKFTGVTCWHDDENR</sequence>
<keyword evidence="1" id="KW-0433">Leucine-rich repeat</keyword>
<accession>A0ABC8JNL2</accession>
<reference evidence="5 6" key="1">
    <citation type="submission" date="2022-03" db="EMBL/GenBank/DDBJ databases">
        <authorList>
            <person name="Macdonald S."/>
            <person name="Ahmed S."/>
            <person name="Newling K."/>
        </authorList>
    </citation>
    <scope>NUCLEOTIDE SEQUENCE [LARGE SCALE GENOMIC DNA]</scope>
</reference>
<dbReference type="Proteomes" id="UP001642260">
    <property type="component" value="Unassembled WGS sequence"/>
</dbReference>
<dbReference type="Pfam" id="PF08263">
    <property type="entry name" value="LRRNT_2"/>
    <property type="match status" value="1"/>
</dbReference>
<evidence type="ECO:0000313" key="6">
    <source>
        <dbReference type="Proteomes" id="UP001642260"/>
    </source>
</evidence>
<dbReference type="EMBL" id="CAKOAT010126710">
    <property type="protein sequence ID" value="CAH8334949.1"/>
    <property type="molecule type" value="Genomic_DNA"/>
</dbReference>
<name>A0ABC8JNL2_ERUVS</name>
<feature type="chain" id="PRO_5044874006" description="Leucine-rich repeat-containing N-terminal plant-type domain-containing protein" evidence="3">
    <location>
        <begin position="27"/>
        <end position="76"/>
    </location>
</feature>
<dbReference type="AlphaFoldDB" id="A0ABC8JNL2"/>